<keyword evidence="8 15" id="KW-0378">Hydrolase</keyword>
<dbReference type="KEGG" id="pin:Ping_2446"/>
<dbReference type="InterPro" id="IPR004469">
    <property type="entry name" value="PSP"/>
</dbReference>
<evidence type="ECO:0000256" key="6">
    <source>
        <dbReference type="ARBA" id="ARBA00022605"/>
    </source>
</evidence>
<evidence type="ECO:0000256" key="7">
    <source>
        <dbReference type="ARBA" id="ARBA00022723"/>
    </source>
</evidence>
<evidence type="ECO:0000256" key="10">
    <source>
        <dbReference type="ARBA" id="ARBA00023299"/>
    </source>
</evidence>
<feature type="active site" description="Nucleophile" evidence="14">
    <location>
        <position position="161"/>
    </location>
</feature>
<dbReference type="Gene3D" id="3.30.70.2020">
    <property type="match status" value="1"/>
</dbReference>
<evidence type="ECO:0000256" key="3">
    <source>
        <dbReference type="ARBA" id="ARBA00009184"/>
    </source>
</evidence>
<dbReference type="GO" id="GO:0000287">
    <property type="term" value="F:magnesium ion binding"/>
    <property type="evidence" value="ECO:0007669"/>
    <property type="project" value="TreeGrafter"/>
</dbReference>
<evidence type="ECO:0000256" key="2">
    <source>
        <dbReference type="ARBA" id="ARBA00005135"/>
    </source>
</evidence>
<dbReference type="GO" id="GO:0005737">
    <property type="term" value="C:cytoplasm"/>
    <property type="evidence" value="ECO:0007669"/>
    <property type="project" value="TreeGrafter"/>
</dbReference>
<reference evidence="15 16" key="1">
    <citation type="submission" date="2007-01" db="EMBL/GenBank/DDBJ databases">
        <title>Complete sequence of Psychromonas ingrahamii 37.</title>
        <authorList>
            <consortium name="US DOE Joint Genome Institute"/>
            <person name="Copeland A."/>
            <person name="Lucas S."/>
            <person name="Lapidus A."/>
            <person name="Barry K."/>
            <person name="Detter J.C."/>
            <person name="Glavina del Rio T."/>
            <person name="Hammon N."/>
            <person name="Israni S."/>
            <person name="Dalin E."/>
            <person name="Tice H."/>
            <person name="Pitluck S."/>
            <person name="Thompson L.S."/>
            <person name="Brettin T."/>
            <person name="Bruce D."/>
            <person name="Han C."/>
            <person name="Tapia R."/>
            <person name="Schmutz J."/>
            <person name="Larimer F."/>
            <person name="Land M."/>
            <person name="Hauser L."/>
            <person name="Kyrpides N."/>
            <person name="Ivanova N."/>
            <person name="Staley J."/>
            <person name="Richardson P."/>
        </authorList>
    </citation>
    <scope>NUCLEOTIDE SEQUENCE [LARGE SCALE GENOMIC DNA]</scope>
    <source>
        <strain evidence="15 16">37</strain>
    </source>
</reference>
<sequence length="369" mass="40897">MINRNSYGVSHNLNPFRCRYFTVKVIKNLCNPSNSQSLIQWRDCLKEDLNELENLFYHQGNLTQVLLSDFTVKAELIVMGKQFTTLDLHNLLTFLENEKIDTIQLFAPEIIENTVVMCFSLNAFPSSLKVKLDNFAARFKLDFALMKNFPDWGKPGLVLMDMDSTTIQIECIDEIARLFGVGEQVSAVTALAMQGKIDFNESLRTRVGKLAGAPVSILKEVADNMPLMPGLLELIKGLKKSGWKVAIASGGFNYFADRLKDDHGFDMAVANTLEVVDHHLTGQVVGEIVNASVKARTLSELMERFDIPISQTVAIGDGANDLMMLQASAMGIAIHAKPIVQEKAAVSLNHLDLYGVLGILSANKGTHWH</sequence>
<evidence type="ECO:0000256" key="5">
    <source>
        <dbReference type="ARBA" id="ARBA00015196"/>
    </source>
</evidence>
<comment type="catalytic activity">
    <reaction evidence="12">
        <text>O-phospho-L-serine + H2O = L-serine + phosphate</text>
        <dbReference type="Rhea" id="RHEA:21208"/>
        <dbReference type="ChEBI" id="CHEBI:15377"/>
        <dbReference type="ChEBI" id="CHEBI:33384"/>
        <dbReference type="ChEBI" id="CHEBI:43474"/>
        <dbReference type="ChEBI" id="CHEBI:57524"/>
        <dbReference type="EC" id="3.1.3.3"/>
    </reaction>
</comment>
<dbReference type="PANTHER" id="PTHR43344">
    <property type="entry name" value="PHOSPHOSERINE PHOSPHATASE"/>
    <property type="match status" value="1"/>
</dbReference>
<keyword evidence="16" id="KW-1185">Reference proteome</keyword>
<dbReference type="SFLD" id="SFLDF00029">
    <property type="entry name" value="phosphoserine_phosphatase"/>
    <property type="match status" value="1"/>
</dbReference>
<evidence type="ECO:0000256" key="11">
    <source>
        <dbReference type="ARBA" id="ARBA00031693"/>
    </source>
</evidence>
<feature type="active site" description="Proton donor" evidence="14">
    <location>
        <position position="163"/>
    </location>
</feature>
<evidence type="ECO:0000313" key="16">
    <source>
        <dbReference type="Proteomes" id="UP000000639"/>
    </source>
</evidence>
<dbReference type="Gene3D" id="1.10.150.210">
    <property type="entry name" value="Phosphoserine phosphatase, domain 2"/>
    <property type="match status" value="1"/>
</dbReference>
<dbReference type="EMBL" id="CP000510">
    <property type="protein sequence ID" value="ABM04177.1"/>
    <property type="molecule type" value="Genomic_DNA"/>
</dbReference>
<protein>
    <recommendedName>
        <fullName evidence="5">Phosphoserine phosphatase</fullName>
        <ecNumber evidence="4">3.1.3.3</ecNumber>
    </recommendedName>
    <alternativeName>
        <fullName evidence="11">O-phosphoserine phosphohydrolase</fullName>
    </alternativeName>
</protein>
<evidence type="ECO:0000256" key="8">
    <source>
        <dbReference type="ARBA" id="ARBA00022801"/>
    </source>
</evidence>
<evidence type="ECO:0000256" key="12">
    <source>
        <dbReference type="ARBA" id="ARBA00048138"/>
    </source>
</evidence>
<dbReference type="FunFam" id="1.10.150.210:FF:000001">
    <property type="entry name" value="Phosphoserine phosphatase"/>
    <property type="match status" value="1"/>
</dbReference>
<dbReference type="eggNOG" id="COG0560">
    <property type="taxonomic scope" value="Bacteria"/>
</dbReference>
<organism evidence="15 16">
    <name type="scientific">Psychromonas ingrahamii (strain DSM 17664 / CCUG 51855 / 37)</name>
    <dbReference type="NCBI Taxonomy" id="357804"/>
    <lineage>
        <taxon>Bacteria</taxon>
        <taxon>Pseudomonadati</taxon>
        <taxon>Pseudomonadota</taxon>
        <taxon>Gammaproteobacteria</taxon>
        <taxon>Alteromonadales</taxon>
        <taxon>Psychromonadaceae</taxon>
        <taxon>Psychromonas</taxon>
    </lineage>
</organism>
<dbReference type="SFLD" id="SFLDS00003">
    <property type="entry name" value="Haloacid_Dehalogenase"/>
    <property type="match status" value="1"/>
</dbReference>
<evidence type="ECO:0000256" key="14">
    <source>
        <dbReference type="PIRSR" id="PIRSR604469-1"/>
    </source>
</evidence>
<dbReference type="GO" id="GO:0036424">
    <property type="term" value="F:L-phosphoserine phosphatase activity"/>
    <property type="evidence" value="ECO:0007669"/>
    <property type="project" value="InterPro"/>
</dbReference>
<comment type="cofactor">
    <cofactor evidence="1">
        <name>Mg(2+)</name>
        <dbReference type="ChEBI" id="CHEBI:18420"/>
    </cofactor>
</comment>
<proteinExistence type="inferred from homology"/>
<dbReference type="SFLD" id="SFLDG01136">
    <property type="entry name" value="C1.6:_Phosphoserine_Phosphatas"/>
    <property type="match status" value="1"/>
</dbReference>
<name>A1SXG2_PSYIN</name>
<dbReference type="InterPro" id="IPR036412">
    <property type="entry name" value="HAD-like_sf"/>
</dbReference>
<evidence type="ECO:0000256" key="4">
    <source>
        <dbReference type="ARBA" id="ARBA00012640"/>
    </source>
</evidence>
<dbReference type="SUPFAM" id="SSF56784">
    <property type="entry name" value="HAD-like"/>
    <property type="match status" value="1"/>
</dbReference>
<dbReference type="UniPathway" id="UPA00135">
    <property type="reaction ID" value="UER00198"/>
</dbReference>
<comment type="pathway">
    <text evidence="2">Amino-acid biosynthesis; L-serine biosynthesis; L-serine from 3-phospho-D-glycerate: step 3/3.</text>
</comment>
<evidence type="ECO:0000256" key="9">
    <source>
        <dbReference type="ARBA" id="ARBA00022842"/>
    </source>
</evidence>
<dbReference type="NCBIfam" id="TIGR01488">
    <property type="entry name" value="HAD-SF-IB"/>
    <property type="match status" value="1"/>
</dbReference>
<dbReference type="Gene3D" id="3.40.50.1000">
    <property type="entry name" value="HAD superfamily/HAD-like"/>
    <property type="match status" value="1"/>
</dbReference>
<evidence type="ECO:0000313" key="15">
    <source>
        <dbReference type="EMBL" id="ABM04177.1"/>
    </source>
</evidence>
<dbReference type="STRING" id="357804.Ping_2446"/>
<dbReference type="SFLD" id="SFLDG01137">
    <property type="entry name" value="C1.6.1:_Phosphoserine_Phosphat"/>
    <property type="match status" value="1"/>
</dbReference>
<dbReference type="InterPro" id="IPR023214">
    <property type="entry name" value="HAD_sf"/>
</dbReference>
<dbReference type="Pfam" id="PF00702">
    <property type="entry name" value="Hydrolase"/>
    <property type="match status" value="1"/>
</dbReference>
<dbReference type="NCBIfam" id="TIGR00338">
    <property type="entry name" value="serB"/>
    <property type="match status" value="1"/>
</dbReference>
<keyword evidence="9" id="KW-0460">Magnesium</keyword>
<dbReference type="Proteomes" id="UP000000639">
    <property type="component" value="Chromosome"/>
</dbReference>
<gene>
    <name evidence="15" type="ordered locus">Ping_2446</name>
</gene>
<dbReference type="InterPro" id="IPR050582">
    <property type="entry name" value="HAD-like_SerB"/>
</dbReference>
<dbReference type="PANTHER" id="PTHR43344:SF2">
    <property type="entry name" value="PHOSPHOSERINE PHOSPHATASE"/>
    <property type="match status" value="1"/>
</dbReference>
<comment type="similarity">
    <text evidence="3">Belongs to the HAD-like hydrolase superfamily. SerB family.</text>
</comment>
<dbReference type="EC" id="3.1.3.3" evidence="4"/>
<comment type="catalytic activity">
    <reaction evidence="13">
        <text>O-phospho-D-serine + H2O = D-serine + phosphate</text>
        <dbReference type="Rhea" id="RHEA:24873"/>
        <dbReference type="ChEBI" id="CHEBI:15377"/>
        <dbReference type="ChEBI" id="CHEBI:35247"/>
        <dbReference type="ChEBI" id="CHEBI:43474"/>
        <dbReference type="ChEBI" id="CHEBI:58680"/>
        <dbReference type="EC" id="3.1.3.3"/>
    </reaction>
</comment>
<dbReference type="GO" id="GO:0006564">
    <property type="term" value="P:L-serine biosynthetic process"/>
    <property type="evidence" value="ECO:0007669"/>
    <property type="project" value="UniProtKB-KW"/>
</dbReference>
<dbReference type="CDD" id="cd07500">
    <property type="entry name" value="HAD_PSP"/>
    <property type="match status" value="1"/>
</dbReference>
<dbReference type="HOGENOM" id="CLU_036368_4_0_6"/>
<keyword evidence="10" id="KW-0718">Serine biosynthesis</keyword>
<evidence type="ECO:0000256" key="13">
    <source>
        <dbReference type="ARBA" id="ARBA00048523"/>
    </source>
</evidence>
<keyword evidence="6" id="KW-0028">Amino-acid biosynthesis</keyword>
<dbReference type="AlphaFoldDB" id="A1SXG2"/>
<evidence type="ECO:0000256" key="1">
    <source>
        <dbReference type="ARBA" id="ARBA00001946"/>
    </source>
</evidence>
<accession>A1SXG2</accession>
<keyword evidence="7" id="KW-0479">Metal-binding</keyword>